<comment type="caution">
    <text evidence="1">The sequence shown here is derived from an EMBL/GenBank/DDBJ whole genome shotgun (WGS) entry which is preliminary data.</text>
</comment>
<feature type="non-terminal residue" evidence="1">
    <location>
        <position position="50"/>
    </location>
</feature>
<reference evidence="1 2" key="1">
    <citation type="journal article" date="2023" name="Sci. Data">
        <title>Genome assembly of the Korean intertidal mud-creeper Batillaria attramentaria.</title>
        <authorList>
            <person name="Patra A.K."/>
            <person name="Ho P.T."/>
            <person name="Jun S."/>
            <person name="Lee S.J."/>
            <person name="Kim Y."/>
            <person name="Won Y.J."/>
        </authorList>
    </citation>
    <scope>NUCLEOTIDE SEQUENCE [LARGE SCALE GENOMIC DNA]</scope>
    <source>
        <strain evidence="1">Wonlab-2016</strain>
    </source>
</reference>
<name>A0ABD0M7Z7_9CAEN</name>
<keyword evidence="2" id="KW-1185">Reference proteome</keyword>
<protein>
    <submittedName>
        <fullName evidence="1">Uncharacterized protein</fullName>
    </submittedName>
</protein>
<gene>
    <name evidence="1" type="ORF">BaRGS_00000807</name>
</gene>
<accession>A0ABD0M7Z7</accession>
<proteinExistence type="predicted"/>
<sequence>MLERQSRASITLLSGVREKTSILKQAIAEYNNSFLPCMQEMEKKPCLDTP</sequence>
<evidence type="ECO:0000313" key="2">
    <source>
        <dbReference type="Proteomes" id="UP001519460"/>
    </source>
</evidence>
<organism evidence="1 2">
    <name type="scientific">Batillaria attramentaria</name>
    <dbReference type="NCBI Taxonomy" id="370345"/>
    <lineage>
        <taxon>Eukaryota</taxon>
        <taxon>Metazoa</taxon>
        <taxon>Spiralia</taxon>
        <taxon>Lophotrochozoa</taxon>
        <taxon>Mollusca</taxon>
        <taxon>Gastropoda</taxon>
        <taxon>Caenogastropoda</taxon>
        <taxon>Sorbeoconcha</taxon>
        <taxon>Cerithioidea</taxon>
        <taxon>Batillariidae</taxon>
        <taxon>Batillaria</taxon>
    </lineage>
</organism>
<dbReference type="EMBL" id="JACVVK020000003">
    <property type="protein sequence ID" value="KAK7507842.1"/>
    <property type="molecule type" value="Genomic_DNA"/>
</dbReference>
<dbReference type="AlphaFoldDB" id="A0ABD0M7Z7"/>
<evidence type="ECO:0000313" key="1">
    <source>
        <dbReference type="EMBL" id="KAK7507842.1"/>
    </source>
</evidence>
<dbReference type="Proteomes" id="UP001519460">
    <property type="component" value="Unassembled WGS sequence"/>
</dbReference>